<organism evidence="5 6">
    <name type="scientific">Penaeus vannamei</name>
    <name type="common">Whiteleg shrimp</name>
    <name type="synonym">Litopenaeus vannamei</name>
    <dbReference type="NCBI Taxonomy" id="6689"/>
    <lineage>
        <taxon>Eukaryota</taxon>
        <taxon>Metazoa</taxon>
        <taxon>Ecdysozoa</taxon>
        <taxon>Arthropoda</taxon>
        <taxon>Crustacea</taxon>
        <taxon>Multicrustacea</taxon>
        <taxon>Malacostraca</taxon>
        <taxon>Eumalacostraca</taxon>
        <taxon>Eucarida</taxon>
        <taxon>Decapoda</taxon>
        <taxon>Dendrobranchiata</taxon>
        <taxon>Penaeoidea</taxon>
        <taxon>Penaeidae</taxon>
        <taxon>Penaeus</taxon>
    </lineage>
</organism>
<dbReference type="SUPFAM" id="SSF51430">
    <property type="entry name" value="NAD(P)-linked oxidoreductase"/>
    <property type="match status" value="1"/>
</dbReference>
<dbReference type="EMBL" id="QCYY01001562">
    <property type="protein sequence ID" value="ROT77153.1"/>
    <property type="molecule type" value="Genomic_DNA"/>
</dbReference>
<dbReference type="InterPro" id="IPR020471">
    <property type="entry name" value="AKR"/>
</dbReference>
<dbReference type="PIRSF" id="PIRSF000097">
    <property type="entry name" value="AKR"/>
    <property type="match status" value="1"/>
</dbReference>
<dbReference type="AlphaFoldDB" id="A0A423TL37"/>
<dbReference type="GO" id="GO:0016491">
    <property type="term" value="F:oxidoreductase activity"/>
    <property type="evidence" value="ECO:0007669"/>
    <property type="project" value="InterPro"/>
</dbReference>
<feature type="active site" description="Proton donor" evidence="1">
    <location>
        <position position="63"/>
    </location>
</feature>
<evidence type="ECO:0000259" key="4">
    <source>
        <dbReference type="Pfam" id="PF00248"/>
    </source>
</evidence>
<evidence type="ECO:0000256" key="3">
    <source>
        <dbReference type="PIRSR" id="PIRSR000097-3"/>
    </source>
</evidence>
<keyword evidence="6" id="KW-1185">Reference proteome</keyword>
<feature type="site" description="Lowers pKa of active site Tyr" evidence="3">
    <location>
        <position position="92"/>
    </location>
</feature>
<reference evidence="5 6" key="2">
    <citation type="submission" date="2019-01" db="EMBL/GenBank/DDBJ databases">
        <title>The decoding of complex shrimp genome reveals the adaptation for benthos swimmer, frequently molting mechanism and breeding impact on genome.</title>
        <authorList>
            <person name="Sun Y."/>
            <person name="Gao Y."/>
            <person name="Yu Y."/>
        </authorList>
    </citation>
    <scope>NUCLEOTIDE SEQUENCE [LARGE SCALE GENOMIC DNA]</scope>
    <source>
        <tissue evidence="5">Muscle</tissue>
    </source>
</reference>
<evidence type="ECO:0000256" key="2">
    <source>
        <dbReference type="PIRSR" id="PIRSR000097-2"/>
    </source>
</evidence>
<dbReference type="InterPro" id="IPR023210">
    <property type="entry name" value="NADP_OxRdtase_dom"/>
</dbReference>
<dbReference type="PRINTS" id="PR00069">
    <property type="entry name" value="ALDKETRDTASE"/>
</dbReference>
<dbReference type="Proteomes" id="UP000283509">
    <property type="component" value="Unassembled WGS sequence"/>
</dbReference>
<gene>
    <name evidence="5" type="ORF">C7M84_004182</name>
</gene>
<dbReference type="STRING" id="6689.A0A423TL37"/>
<reference evidence="5 6" key="1">
    <citation type="submission" date="2018-04" db="EMBL/GenBank/DDBJ databases">
        <authorList>
            <person name="Zhang X."/>
            <person name="Yuan J."/>
            <person name="Li F."/>
            <person name="Xiang J."/>
        </authorList>
    </citation>
    <scope>NUCLEOTIDE SEQUENCE [LARGE SCALE GENOMIC DNA]</scope>
    <source>
        <tissue evidence="5">Muscle</tissue>
    </source>
</reference>
<dbReference type="PROSITE" id="PS00798">
    <property type="entry name" value="ALDOKETO_REDUCTASE_1"/>
    <property type="match status" value="1"/>
</dbReference>
<dbReference type="PROSITE" id="PS00062">
    <property type="entry name" value="ALDOKETO_REDUCTASE_2"/>
    <property type="match status" value="1"/>
</dbReference>
<evidence type="ECO:0000313" key="6">
    <source>
        <dbReference type="Proteomes" id="UP000283509"/>
    </source>
</evidence>
<evidence type="ECO:0000256" key="1">
    <source>
        <dbReference type="PIRSR" id="PIRSR000097-1"/>
    </source>
</evidence>
<protein>
    <recommendedName>
        <fullName evidence="4">NADP-dependent oxidoreductase domain-containing protein</fullName>
    </recommendedName>
</protein>
<dbReference type="OrthoDB" id="416253at2759"/>
<dbReference type="Gene3D" id="3.20.20.100">
    <property type="entry name" value="NADP-dependent oxidoreductase domain"/>
    <property type="match status" value="1"/>
</dbReference>
<comment type="caution">
    <text evidence="5">The sequence shown here is derived from an EMBL/GenBank/DDBJ whole genome shotgun (WGS) entry which is preliminary data.</text>
</comment>
<sequence length="254" mass="28629">MMLPVRLSPWHREEGTMAQVTKVKLFNGREMPMVGLGTWDIEEEALQVALETGYRHIDTAALYKNEAAIGGVLSRWLSQGRVAREDLFVTTKLPMIGCRADDVTKFLTSSLKKLQLSYVDLYLVHFPAGLKGKDEDDLRPVGPDGRSVLDRDTDLERLWKAMEEQVDAGRAKSIGISNFNSVQIERIMKCCRIQPANHQVEIHAFHQQKELRSLCHKHNITVCAYGPLGAPYKDEWTKQQPPLQHPAVTSLAAV</sequence>
<dbReference type="Pfam" id="PF00248">
    <property type="entry name" value="Aldo_ket_red"/>
    <property type="match status" value="1"/>
</dbReference>
<dbReference type="InterPro" id="IPR018170">
    <property type="entry name" value="Aldo/ket_reductase_CS"/>
</dbReference>
<proteinExistence type="predicted"/>
<evidence type="ECO:0000313" key="5">
    <source>
        <dbReference type="EMBL" id="ROT77153.1"/>
    </source>
</evidence>
<name>A0A423TL37_PENVA</name>
<feature type="binding site" evidence="2">
    <location>
        <position position="125"/>
    </location>
    <ligand>
        <name>substrate</name>
    </ligand>
</feature>
<accession>A0A423TL37</accession>
<dbReference type="PANTHER" id="PTHR11732">
    <property type="entry name" value="ALDO/KETO REDUCTASE"/>
    <property type="match status" value="1"/>
</dbReference>
<feature type="domain" description="NADP-dependent oxidoreductase" evidence="4">
    <location>
        <begin position="43"/>
        <end position="243"/>
    </location>
</feature>
<dbReference type="InterPro" id="IPR036812">
    <property type="entry name" value="NAD(P)_OxRdtase_dom_sf"/>
</dbReference>